<dbReference type="InterPro" id="IPR001273">
    <property type="entry name" value="ArAA_hydroxylase"/>
</dbReference>
<organism evidence="12 13">
    <name type="scientific">Trichonephila inaurata madagascariensis</name>
    <dbReference type="NCBI Taxonomy" id="2747483"/>
    <lineage>
        <taxon>Eukaryota</taxon>
        <taxon>Metazoa</taxon>
        <taxon>Ecdysozoa</taxon>
        <taxon>Arthropoda</taxon>
        <taxon>Chelicerata</taxon>
        <taxon>Arachnida</taxon>
        <taxon>Araneae</taxon>
        <taxon>Araneomorphae</taxon>
        <taxon>Entelegynae</taxon>
        <taxon>Araneoidea</taxon>
        <taxon>Nephilidae</taxon>
        <taxon>Trichonephila</taxon>
        <taxon>Trichonephila inaurata</taxon>
    </lineage>
</organism>
<evidence type="ECO:0000256" key="7">
    <source>
        <dbReference type="ARBA" id="ARBA00023033"/>
    </source>
</evidence>
<evidence type="ECO:0000256" key="3">
    <source>
        <dbReference type="ARBA" id="ARBA00011995"/>
    </source>
</evidence>
<feature type="binding site" evidence="8">
    <location>
        <position position="275"/>
    </location>
    <ligand>
        <name>Fe cation</name>
        <dbReference type="ChEBI" id="CHEBI:24875"/>
    </ligand>
</feature>
<sequence>MDSTALDLKSYFNGSRMKKDGPNGKNGEGNSRKESVERNLHTMVMLFSLKEEVGALAEALRVFKDHKINLYHIESRSSKRLEDSYEFLVECDTRAGNINDAMEEIRAKSIYMTVISRDHKDNTEAVPWFPGKIKELDRFANHILSYGSELDCDHPGFKDQKYRERRKYFADIAYFYKHGEPIPRVEYTEEETKTWGTVFKEIAVTEDNIPQLEDVSNFLKDCTGFILRPVAGLLSSRDFLAGLAFRVFHSTQYIRHPSKPFYTPEPDVCHELLGHAPLFADPSFAKFSQEIGLASLGAPDEYIEKLATCYWFTVEFGLCKQNGKMKAYGAGLLSSFGELEYCLSDKPEIRDFEPEKPEFRSIPSQSTSQSTIWLKVLKTHKEKSGNSRLEELAKDIHSEMELLMDALRKI</sequence>
<evidence type="ECO:0000313" key="13">
    <source>
        <dbReference type="Proteomes" id="UP000886998"/>
    </source>
</evidence>
<evidence type="ECO:0000256" key="5">
    <source>
        <dbReference type="ARBA" id="ARBA00023002"/>
    </source>
</evidence>
<dbReference type="CDD" id="cd04904">
    <property type="entry name" value="ACT_AAAH"/>
    <property type="match status" value="1"/>
</dbReference>
<dbReference type="InterPro" id="IPR045865">
    <property type="entry name" value="ACT-like_dom_sf"/>
</dbReference>
<evidence type="ECO:0000256" key="2">
    <source>
        <dbReference type="ARBA" id="ARBA00009712"/>
    </source>
</evidence>
<dbReference type="AlphaFoldDB" id="A0A8X6XZP2"/>
<keyword evidence="13" id="KW-1185">Reference proteome</keyword>
<dbReference type="PROSITE" id="PS51671">
    <property type="entry name" value="ACT"/>
    <property type="match status" value="1"/>
</dbReference>
<evidence type="ECO:0000256" key="6">
    <source>
        <dbReference type="ARBA" id="ARBA00023004"/>
    </source>
</evidence>
<dbReference type="InterPro" id="IPR036329">
    <property type="entry name" value="Aro-AA_hydroxylase_C_sf"/>
</dbReference>
<dbReference type="GO" id="GO:0004505">
    <property type="term" value="F:phenylalanine 4-monooxygenase activity"/>
    <property type="evidence" value="ECO:0007669"/>
    <property type="project" value="UniProtKB-EC"/>
</dbReference>
<dbReference type="PANTHER" id="PTHR11473:SF24">
    <property type="entry name" value="PHENYLALANINE-4-HYDROXYLASE"/>
    <property type="match status" value="1"/>
</dbReference>
<feature type="binding site" evidence="8">
    <location>
        <position position="270"/>
    </location>
    <ligand>
        <name>Fe cation</name>
        <dbReference type="ChEBI" id="CHEBI:24875"/>
    </ligand>
</feature>
<evidence type="ECO:0000256" key="4">
    <source>
        <dbReference type="ARBA" id="ARBA00022723"/>
    </source>
</evidence>
<dbReference type="EMBL" id="BMAV01014544">
    <property type="protein sequence ID" value="GFY62993.1"/>
    <property type="molecule type" value="Genomic_DNA"/>
</dbReference>
<dbReference type="InterPro" id="IPR002912">
    <property type="entry name" value="ACT_dom"/>
</dbReference>
<dbReference type="OrthoDB" id="983542at2759"/>
<evidence type="ECO:0000256" key="9">
    <source>
        <dbReference type="SAM" id="MobiDB-lite"/>
    </source>
</evidence>
<feature type="domain" description="ACT" evidence="11">
    <location>
        <begin position="44"/>
        <end position="117"/>
    </location>
</feature>
<feature type="binding site" evidence="8">
    <location>
        <position position="315"/>
    </location>
    <ligand>
        <name>Fe cation</name>
        <dbReference type="ChEBI" id="CHEBI:24875"/>
    </ligand>
</feature>
<dbReference type="InterPro" id="IPR036951">
    <property type="entry name" value="ArAA_hydroxylase_sf"/>
</dbReference>
<keyword evidence="4 8" id="KW-0479">Metal-binding</keyword>
<dbReference type="Gene3D" id="1.10.800.10">
    <property type="entry name" value="Aromatic amino acid hydroxylase"/>
    <property type="match status" value="2"/>
</dbReference>
<evidence type="ECO:0000256" key="8">
    <source>
        <dbReference type="PIRSR" id="PIRSR601273-2"/>
    </source>
</evidence>
<evidence type="ECO:0000259" key="10">
    <source>
        <dbReference type="PROSITE" id="PS51410"/>
    </source>
</evidence>
<accession>A0A8X6XZP2</accession>
<keyword evidence="5" id="KW-0560">Oxidoreductase</keyword>
<comment type="caution">
    <text evidence="12">The sequence shown here is derived from an EMBL/GenBank/DDBJ whole genome shotgun (WGS) entry which is preliminary data.</text>
</comment>
<reference evidence="12" key="1">
    <citation type="submission" date="2020-08" db="EMBL/GenBank/DDBJ databases">
        <title>Multicomponent nature underlies the extraordinary mechanical properties of spider dragline silk.</title>
        <authorList>
            <person name="Kono N."/>
            <person name="Nakamura H."/>
            <person name="Mori M."/>
            <person name="Yoshida Y."/>
            <person name="Ohtoshi R."/>
            <person name="Malay A.D."/>
            <person name="Moran D.A.P."/>
            <person name="Tomita M."/>
            <person name="Numata K."/>
            <person name="Arakawa K."/>
        </authorList>
    </citation>
    <scope>NUCLEOTIDE SEQUENCE</scope>
</reference>
<keyword evidence="7" id="KW-0503">Monooxygenase</keyword>
<dbReference type="SUPFAM" id="SSF56534">
    <property type="entry name" value="Aromatic aminoacid monoxygenases, catalytic and oligomerization domains"/>
    <property type="match status" value="1"/>
</dbReference>
<evidence type="ECO:0000259" key="11">
    <source>
        <dbReference type="PROSITE" id="PS51671"/>
    </source>
</evidence>
<dbReference type="PROSITE" id="PS51410">
    <property type="entry name" value="BH4_AAA_HYDROXYL_2"/>
    <property type="match status" value="1"/>
</dbReference>
<dbReference type="SUPFAM" id="SSF55021">
    <property type="entry name" value="ACT-like"/>
    <property type="match status" value="1"/>
</dbReference>
<dbReference type="Pfam" id="PF00351">
    <property type="entry name" value="Biopterin_H"/>
    <property type="match status" value="1"/>
</dbReference>
<dbReference type="GO" id="GO:0005506">
    <property type="term" value="F:iron ion binding"/>
    <property type="evidence" value="ECO:0007669"/>
    <property type="project" value="InterPro"/>
</dbReference>
<protein>
    <recommendedName>
        <fullName evidence="3">phenylalanine 4-monooxygenase</fullName>
        <ecNumber evidence="3">1.14.16.1</ecNumber>
    </recommendedName>
</protein>
<evidence type="ECO:0000256" key="1">
    <source>
        <dbReference type="ARBA" id="ARBA00001954"/>
    </source>
</evidence>
<dbReference type="InterPro" id="IPR019774">
    <property type="entry name" value="Aromatic-AA_hydroxylase_C"/>
</dbReference>
<comment type="cofactor">
    <cofactor evidence="1 8">
        <name>Fe(2+)</name>
        <dbReference type="ChEBI" id="CHEBI:29033"/>
    </cofactor>
</comment>
<evidence type="ECO:0000313" key="12">
    <source>
        <dbReference type="EMBL" id="GFY62993.1"/>
    </source>
</evidence>
<dbReference type="Proteomes" id="UP000886998">
    <property type="component" value="Unassembled WGS sequence"/>
</dbReference>
<comment type="similarity">
    <text evidence="2">Belongs to the biopterin-dependent aromatic amino acid hydroxylase family.</text>
</comment>
<name>A0A8X6XZP2_9ARAC</name>
<feature type="domain" description="Biopterin-dependent aromatic amino acid hydroxylase family profile" evidence="10">
    <location>
        <begin position="114"/>
        <end position="410"/>
    </location>
</feature>
<gene>
    <name evidence="12" type="primary">Hn</name>
    <name evidence="12" type="ORF">TNIN_330431</name>
</gene>
<dbReference type="EC" id="1.14.16.1" evidence="3"/>
<dbReference type="PANTHER" id="PTHR11473">
    <property type="entry name" value="AROMATIC AMINO ACID HYDROXYLASE"/>
    <property type="match status" value="1"/>
</dbReference>
<keyword evidence="6 8" id="KW-0408">Iron</keyword>
<feature type="region of interest" description="Disordered" evidence="9">
    <location>
        <begin position="9"/>
        <end position="34"/>
    </location>
</feature>
<proteinExistence type="inferred from homology"/>